<dbReference type="AlphaFoldDB" id="A0A7S2W633"/>
<reference evidence="1" key="1">
    <citation type="submission" date="2021-01" db="EMBL/GenBank/DDBJ databases">
        <authorList>
            <person name="Corre E."/>
            <person name="Pelletier E."/>
            <person name="Niang G."/>
            <person name="Scheremetjew M."/>
            <person name="Finn R."/>
            <person name="Kale V."/>
            <person name="Holt S."/>
            <person name="Cochrane G."/>
            <person name="Meng A."/>
            <person name="Brown T."/>
            <person name="Cohen L."/>
        </authorList>
    </citation>
    <scope>NUCLEOTIDE SEQUENCE</scope>
    <source>
        <strain evidence="1">CCMP1452</strain>
    </source>
</reference>
<organism evidence="1">
    <name type="scientific">Eucampia antarctica</name>
    <dbReference type="NCBI Taxonomy" id="49252"/>
    <lineage>
        <taxon>Eukaryota</taxon>
        <taxon>Sar</taxon>
        <taxon>Stramenopiles</taxon>
        <taxon>Ochrophyta</taxon>
        <taxon>Bacillariophyta</taxon>
        <taxon>Mediophyceae</taxon>
        <taxon>Biddulphiophycidae</taxon>
        <taxon>Hemiaulales</taxon>
        <taxon>Hemiaulaceae</taxon>
        <taxon>Eucampia</taxon>
    </lineage>
</organism>
<proteinExistence type="predicted"/>
<gene>
    <name evidence="1" type="ORF">EANT1437_LOCUS6293</name>
</gene>
<accession>A0A7S2W633</accession>
<name>A0A7S2W633_9STRA</name>
<dbReference type="EMBL" id="HBHI01012328">
    <property type="protein sequence ID" value="CAD9668716.1"/>
    <property type="molecule type" value="Transcribed_RNA"/>
</dbReference>
<protein>
    <submittedName>
        <fullName evidence="1">Uncharacterized protein</fullName>
    </submittedName>
</protein>
<evidence type="ECO:0000313" key="1">
    <source>
        <dbReference type="EMBL" id="CAD9668716.1"/>
    </source>
</evidence>
<sequence length="134" mass="15261">MIYFSSWLQNTSDLDLYPQTVLILEQPRNPSNVKFPNSSDNKIYEIESKNVATVGTGVRSYSDEDESDFDGPENNIYNPIKFCKRIINSIQVSPSRYDVGLTSQIKKVETVNILEGQELALPRDFFSSTPHYDS</sequence>